<dbReference type="EMBL" id="JACCEV010000003">
    <property type="protein sequence ID" value="NYT86625.1"/>
    <property type="molecule type" value="Genomic_DNA"/>
</dbReference>
<dbReference type="AlphaFoldDB" id="A0A853H637"/>
<evidence type="ECO:0000259" key="4">
    <source>
        <dbReference type="Pfam" id="PF00501"/>
    </source>
</evidence>
<dbReference type="InterPro" id="IPR020845">
    <property type="entry name" value="AMP-binding_CS"/>
</dbReference>
<gene>
    <name evidence="6" type="ORF">H0A62_13515</name>
</gene>
<dbReference type="Gene3D" id="3.30.300.30">
    <property type="match status" value="1"/>
</dbReference>
<comment type="similarity">
    <text evidence="1">Belongs to the ATP-dependent AMP-binding enzyme family.</text>
</comment>
<evidence type="ECO:0000256" key="2">
    <source>
        <dbReference type="ARBA" id="ARBA00022598"/>
    </source>
</evidence>
<dbReference type="InterPro" id="IPR042099">
    <property type="entry name" value="ANL_N_sf"/>
</dbReference>
<evidence type="ECO:0000313" key="7">
    <source>
        <dbReference type="Proteomes" id="UP000554144"/>
    </source>
</evidence>
<reference evidence="6 7" key="1">
    <citation type="submission" date="2020-07" db="EMBL/GenBank/DDBJ databases">
        <title>Taxonomic revisions and descriptions of new bacterial species based on genomic comparisons in the high-G+C-content subgroup of the family Alcaligenaceae.</title>
        <authorList>
            <person name="Szabo A."/>
            <person name="Felfoldi T."/>
        </authorList>
    </citation>
    <scope>NUCLEOTIDE SEQUENCE [LARGE SCALE GENOMIC DNA]</scope>
    <source>
        <strain evidence="6 7">DSM 25667</strain>
    </source>
</reference>
<protein>
    <submittedName>
        <fullName evidence="6">AMP-binding protein</fullName>
    </submittedName>
</protein>
<dbReference type="Gene3D" id="3.40.50.12780">
    <property type="entry name" value="N-terminal domain of ligase-like"/>
    <property type="match status" value="1"/>
</dbReference>
<sequence length="516" mass="55971">MNLAQWLYSRALVNPQAPALFTGTRQCANYRQFAAQASAVSAYLQQQYGIKAGDRIALYMANRIEYLVLLYACWWIGAVVVPVNYKLHPKEAAWIAQNAQTSLLFTDKGNIFSANDLHDACPEVGVDTEISSFFKADDATPQPPLTLEPHVLAWLFYTSGTTGRPKGVMLTHENLMAMSMCYPLDVDDVSADDASFYAAPMSHGAGLYNLVFVRIGARHVVPESRGFDGAEILDLAKKLGNLTMFAAPTMVKRLVTEARKTGSAGEGIKSIVFGGGPMYAADLIDAIDVLGSKFIQIYGQGESPMTISSVPRAIINDRDHPDWAMRLASAGFAQSCIELRVVDADLNDVPVGICGEVIARGPAVTQGYWSNPKATAETIVDGWLRTGDIGHLSADGFLTLTDRSKDVIISGGTNIYPREVEEVLARHPKVFEVAVVGAPHAEWGEEVVAFIVSQDGQQIDAAELDAWCKSEIASFKKPKRYVFRAEMPKNSYGKIPKTGLREEAKALSGGAGAPDK</sequence>
<evidence type="ECO:0000256" key="1">
    <source>
        <dbReference type="ARBA" id="ARBA00006432"/>
    </source>
</evidence>
<name>A0A853H637_9BURK</name>
<proteinExistence type="inferred from homology"/>
<evidence type="ECO:0000313" key="6">
    <source>
        <dbReference type="EMBL" id="NYT86625.1"/>
    </source>
</evidence>
<dbReference type="SUPFAM" id="SSF56801">
    <property type="entry name" value="Acetyl-CoA synthetase-like"/>
    <property type="match status" value="1"/>
</dbReference>
<dbReference type="InterPro" id="IPR000873">
    <property type="entry name" value="AMP-dep_synth/lig_dom"/>
</dbReference>
<dbReference type="Proteomes" id="UP000554144">
    <property type="component" value="Unassembled WGS sequence"/>
</dbReference>
<dbReference type="Pfam" id="PF13193">
    <property type="entry name" value="AMP-binding_C"/>
    <property type="match status" value="1"/>
</dbReference>
<keyword evidence="7" id="KW-1185">Reference proteome</keyword>
<evidence type="ECO:0000259" key="5">
    <source>
        <dbReference type="Pfam" id="PF13193"/>
    </source>
</evidence>
<dbReference type="InterPro" id="IPR045851">
    <property type="entry name" value="AMP-bd_C_sf"/>
</dbReference>
<keyword evidence="2" id="KW-0436">Ligase</keyword>
<organism evidence="6 7">
    <name type="scientific">Pollutimonas harenae</name>
    <dbReference type="NCBI Taxonomy" id="657015"/>
    <lineage>
        <taxon>Bacteria</taxon>
        <taxon>Pseudomonadati</taxon>
        <taxon>Pseudomonadota</taxon>
        <taxon>Betaproteobacteria</taxon>
        <taxon>Burkholderiales</taxon>
        <taxon>Alcaligenaceae</taxon>
        <taxon>Pollutimonas</taxon>
    </lineage>
</organism>
<dbReference type="RefSeq" id="WP_130040080.1">
    <property type="nucleotide sequence ID" value="NZ_JACCEV010000003.1"/>
</dbReference>
<feature type="transmembrane region" description="Helical" evidence="3">
    <location>
        <begin position="64"/>
        <end position="85"/>
    </location>
</feature>
<dbReference type="PANTHER" id="PTHR43201:SF5">
    <property type="entry name" value="MEDIUM-CHAIN ACYL-COA LIGASE ACSF2, MITOCHONDRIAL"/>
    <property type="match status" value="1"/>
</dbReference>
<keyword evidence="3" id="KW-1133">Transmembrane helix</keyword>
<dbReference type="InterPro" id="IPR025110">
    <property type="entry name" value="AMP-bd_C"/>
</dbReference>
<dbReference type="PROSITE" id="PS00455">
    <property type="entry name" value="AMP_BINDING"/>
    <property type="match status" value="1"/>
</dbReference>
<dbReference type="PANTHER" id="PTHR43201">
    <property type="entry name" value="ACYL-COA SYNTHETASE"/>
    <property type="match status" value="1"/>
</dbReference>
<dbReference type="OrthoDB" id="9766486at2"/>
<dbReference type="FunFam" id="3.30.300.30:FF:000008">
    <property type="entry name" value="2,3-dihydroxybenzoate-AMP ligase"/>
    <property type="match status" value="1"/>
</dbReference>
<evidence type="ECO:0000256" key="3">
    <source>
        <dbReference type="SAM" id="Phobius"/>
    </source>
</evidence>
<keyword evidence="3" id="KW-0472">Membrane</keyword>
<dbReference type="GO" id="GO:0031956">
    <property type="term" value="F:medium-chain fatty acid-CoA ligase activity"/>
    <property type="evidence" value="ECO:0007669"/>
    <property type="project" value="TreeGrafter"/>
</dbReference>
<feature type="domain" description="AMP-dependent synthetase/ligase" evidence="4">
    <location>
        <begin position="11"/>
        <end position="369"/>
    </location>
</feature>
<dbReference type="Pfam" id="PF00501">
    <property type="entry name" value="AMP-binding"/>
    <property type="match status" value="1"/>
</dbReference>
<dbReference type="GO" id="GO:0006631">
    <property type="term" value="P:fatty acid metabolic process"/>
    <property type="evidence" value="ECO:0007669"/>
    <property type="project" value="TreeGrafter"/>
</dbReference>
<feature type="domain" description="AMP-binding enzyme C-terminal" evidence="5">
    <location>
        <begin position="419"/>
        <end position="494"/>
    </location>
</feature>
<comment type="caution">
    <text evidence="6">The sequence shown here is derived from an EMBL/GenBank/DDBJ whole genome shotgun (WGS) entry which is preliminary data.</text>
</comment>
<accession>A0A853H637</accession>
<keyword evidence="3" id="KW-0812">Transmembrane</keyword>